<organism evidence="1 2">
    <name type="scientific">Meloidogyne javanica</name>
    <name type="common">Root-knot nematode worm</name>
    <dbReference type="NCBI Taxonomy" id="6303"/>
    <lineage>
        <taxon>Eukaryota</taxon>
        <taxon>Metazoa</taxon>
        <taxon>Ecdysozoa</taxon>
        <taxon>Nematoda</taxon>
        <taxon>Chromadorea</taxon>
        <taxon>Rhabditida</taxon>
        <taxon>Tylenchina</taxon>
        <taxon>Tylenchomorpha</taxon>
        <taxon>Tylenchoidea</taxon>
        <taxon>Meloidogynidae</taxon>
        <taxon>Meloidogyninae</taxon>
        <taxon>Meloidogyne</taxon>
        <taxon>Meloidogyne incognita group</taxon>
    </lineage>
</organism>
<dbReference type="Proteomes" id="UP000887561">
    <property type="component" value="Unplaced"/>
</dbReference>
<dbReference type="InterPro" id="IPR041492">
    <property type="entry name" value="HAD_2"/>
</dbReference>
<evidence type="ECO:0000313" key="1">
    <source>
        <dbReference type="Proteomes" id="UP000887561"/>
    </source>
</evidence>
<dbReference type="GO" id="GO:0016791">
    <property type="term" value="F:phosphatase activity"/>
    <property type="evidence" value="ECO:0007669"/>
    <property type="project" value="TreeGrafter"/>
</dbReference>
<dbReference type="SUPFAM" id="SSF56784">
    <property type="entry name" value="HAD-like"/>
    <property type="match status" value="1"/>
</dbReference>
<dbReference type="Gene3D" id="1.10.150.240">
    <property type="entry name" value="Putative phosphatase, domain 2"/>
    <property type="match status" value="1"/>
</dbReference>
<keyword evidence="1" id="KW-1185">Reference proteome</keyword>
<dbReference type="InterPro" id="IPR036412">
    <property type="entry name" value="HAD-like_sf"/>
</dbReference>
<dbReference type="InterPro" id="IPR006439">
    <property type="entry name" value="HAD-SF_hydro_IA"/>
</dbReference>
<dbReference type="InterPro" id="IPR023214">
    <property type="entry name" value="HAD_sf"/>
</dbReference>
<dbReference type="AlphaFoldDB" id="A0A915MZY4"/>
<dbReference type="SFLD" id="SFLDG01129">
    <property type="entry name" value="C1.5:_HAD__Beta-PGM__Phosphata"/>
    <property type="match status" value="1"/>
</dbReference>
<dbReference type="Gene3D" id="3.40.50.1000">
    <property type="entry name" value="HAD superfamily/HAD-like"/>
    <property type="match status" value="1"/>
</dbReference>
<dbReference type="NCBIfam" id="TIGR01509">
    <property type="entry name" value="HAD-SF-IA-v3"/>
    <property type="match status" value="1"/>
</dbReference>
<dbReference type="WBParaSite" id="scaffold5689_cov219.g9843">
    <property type="protein sequence ID" value="scaffold5689_cov219.g9843"/>
    <property type="gene ID" value="scaffold5689_cov219.g9843"/>
</dbReference>
<dbReference type="PANTHER" id="PTHR18901">
    <property type="entry name" value="2-DEOXYGLUCOSE-6-PHOSPHATE PHOSPHATASE 2"/>
    <property type="match status" value="1"/>
</dbReference>
<dbReference type="InterPro" id="IPR023198">
    <property type="entry name" value="PGP-like_dom2"/>
</dbReference>
<dbReference type="SFLD" id="SFLDS00003">
    <property type="entry name" value="Haloacid_Dehalogenase"/>
    <property type="match status" value="1"/>
</dbReference>
<sequence length="290" mass="32671">MKNIQTTLKTYTDKHDDVRKVTGGDIPKKPKMIKSVIFDFDGIIVDSETIFYQANAEACAHFGGDYTLEIKHAQMGRNLTDAVECVLRRSGLSEKNVTEKEYLDVYNKSLDKLLPDMKLMPGARRLIEHLQKNGIQTSICTSSSSSEFSKKVDKCEDLVKKMNTVVLAGDDPEVEVGKPGPDPYLVTMRRMSPKPSDPLQVLVFEDSINGVKSALSAGCSVIWVPQQDSIITNWGGQEATERKFKKHPNFREMIPSLIPPREKFQNGQEREIIKPFIWSPKGKYTLPMAF</sequence>
<protein>
    <submittedName>
        <fullName evidence="2">Uncharacterized protein</fullName>
    </submittedName>
</protein>
<dbReference type="PANTHER" id="PTHR18901:SF38">
    <property type="entry name" value="PSEUDOURIDINE-5'-PHOSPHATASE"/>
    <property type="match status" value="1"/>
</dbReference>
<proteinExistence type="predicted"/>
<accession>A0A915MZY4</accession>
<evidence type="ECO:0000313" key="2">
    <source>
        <dbReference type="WBParaSite" id="scaffold5689_cov219.g9843"/>
    </source>
</evidence>
<reference evidence="2" key="1">
    <citation type="submission" date="2022-11" db="UniProtKB">
        <authorList>
            <consortium name="WormBaseParasite"/>
        </authorList>
    </citation>
    <scope>IDENTIFICATION</scope>
</reference>
<dbReference type="Pfam" id="PF13419">
    <property type="entry name" value="HAD_2"/>
    <property type="match status" value="1"/>
</dbReference>
<name>A0A915MZY4_MELJA</name>